<keyword evidence="3 6" id="KW-0456">Lyase</keyword>
<dbReference type="GO" id="GO:0019752">
    <property type="term" value="P:carboxylic acid metabolic process"/>
    <property type="evidence" value="ECO:0007669"/>
    <property type="project" value="InterPro"/>
</dbReference>
<dbReference type="Proteomes" id="UP000199406">
    <property type="component" value="Unassembled WGS sequence"/>
</dbReference>
<dbReference type="GO" id="GO:0030170">
    <property type="term" value="F:pyridoxal phosphate binding"/>
    <property type="evidence" value="ECO:0007669"/>
    <property type="project" value="InterPro"/>
</dbReference>
<comment type="similarity">
    <text evidence="4">Belongs to the group II decarboxylase family. Sphingosine-1-phosphate lyase subfamily.</text>
</comment>
<dbReference type="InterPro" id="IPR015424">
    <property type="entry name" value="PyrdxlP-dep_Trfase"/>
</dbReference>
<name>A0A1G7RR36_9ACTN</name>
<protein>
    <submittedName>
        <fullName evidence="8">Glutamate or tyrosine decarboxylase</fullName>
    </submittedName>
</protein>
<dbReference type="InterPro" id="IPR015422">
    <property type="entry name" value="PyrdxlP-dep_Trfase_small"/>
</dbReference>
<reference evidence="9" key="1">
    <citation type="submission" date="2016-10" db="EMBL/GenBank/DDBJ databases">
        <authorList>
            <person name="Varghese N."/>
            <person name="Submissions S."/>
        </authorList>
    </citation>
    <scope>NUCLEOTIDE SEQUENCE [LARGE SCALE GENOMIC DNA]</scope>
    <source>
        <strain evidence="9">DSM 44268</strain>
    </source>
</reference>
<dbReference type="Gene3D" id="3.90.1150.10">
    <property type="entry name" value="Aspartate Aminotransferase, domain 1"/>
    <property type="match status" value="1"/>
</dbReference>
<dbReference type="GO" id="GO:0004058">
    <property type="term" value="F:aromatic-L-amino-acid decarboxylase activity"/>
    <property type="evidence" value="ECO:0007669"/>
    <property type="project" value="UniProtKB-ARBA"/>
</dbReference>
<evidence type="ECO:0000313" key="9">
    <source>
        <dbReference type="Proteomes" id="UP000199406"/>
    </source>
</evidence>
<dbReference type="STRING" id="1550231.SAMN05660662_0428"/>
<organism evidence="8 9">
    <name type="scientific">Blastococcus aurantiacus</name>
    <dbReference type="NCBI Taxonomy" id="1550231"/>
    <lineage>
        <taxon>Bacteria</taxon>
        <taxon>Bacillati</taxon>
        <taxon>Actinomycetota</taxon>
        <taxon>Actinomycetes</taxon>
        <taxon>Geodermatophilales</taxon>
        <taxon>Geodermatophilaceae</taxon>
        <taxon>Blastococcus</taxon>
    </lineage>
</organism>
<evidence type="ECO:0000256" key="7">
    <source>
        <dbReference type="SAM" id="MobiDB-lite"/>
    </source>
</evidence>
<dbReference type="Gene3D" id="6.10.140.2150">
    <property type="match status" value="1"/>
</dbReference>
<dbReference type="PANTHER" id="PTHR42735:SF6">
    <property type="entry name" value="SPHINGOSINE-1-PHOSPHATE LYASE 1"/>
    <property type="match status" value="1"/>
</dbReference>
<evidence type="ECO:0000256" key="6">
    <source>
        <dbReference type="RuleBase" id="RU000382"/>
    </source>
</evidence>
<dbReference type="RefSeq" id="WP_218122522.1">
    <property type="nucleotide sequence ID" value="NZ_FNBT01000012.1"/>
</dbReference>
<evidence type="ECO:0000313" key="8">
    <source>
        <dbReference type="EMBL" id="SDG12679.1"/>
    </source>
</evidence>
<dbReference type="InterPro" id="IPR050477">
    <property type="entry name" value="GrpII_AminoAcid_Decarb"/>
</dbReference>
<dbReference type="Gene3D" id="3.40.640.10">
    <property type="entry name" value="Type I PLP-dependent aspartate aminotransferase-like (Major domain)"/>
    <property type="match status" value="1"/>
</dbReference>
<evidence type="ECO:0000256" key="4">
    <source>
        <dbReference type="ARBA" id="ARBA00038302"/>
    </source>
</evidence>
<dbReference type="EMBL" id="FNBT01000012">
    <property type="protein sequence ID" value="SDG12679.1"/>
    <property type="molecule type" value="Genomic_DNA"/>
</dbReference>
<proteinExistence type="inferred from homology"/>
<sequence length="426" mass="45648">MTAARPASAELPAQSTGAAHVLAELRANRHDDADWRNGRIFGLIFHPDDDELEELLADVSREYLAENALNPVRFPSLARLEREAADMVAGLLHGTPGAGGLTSGGTESIFMSVLVARETARKKGIADPVLVTGITAHPAFAKACHLLGMRQIRVPVDEGYRLVVEEMRAAVGPDTAMVVASAPCYPYGVMDPVEEVAAIAREAGVLCHVDACLGGMMLPFWERLGEPVPPWDFRVEGVTSISADLHKYGYAFKGASVLLHRDVEQYRTQWWFDDGAWGGGLYGSPTAAGTRPAPPIAGAWAALRHLGEDGYLRQATKVRDATRRLMSGIEAIDGLSITSTPDLCVFQFGSDVLDMKVVADALAEQGWFPNRQPGGLHLMVSPFHVRVADDFLAALAVAVDRARDGATSDSGPAVYGAALPSRERSA</sequence>
<evidence type="ECO:0000256" key="1">
    <source>
        <dbReference type="ARBA" id="ARBA00001933"/>
    </source>
</evidence>
<accession>A0A1G7RR36</accession>
<feature type="region of interest" description="Disordered" evidence="7">
    <location>
        <begin position="404"/>
        <end position="426"/>
    </location>
</feature>
<feature type="modified residue" description="N6-(pyridoxal phosphate)lysine" evidence="5">
    <location>
        <position position="247"/>
    </location>
</feature>
<dbReference type="PANTHER" id="PTHR42735">
    <property type="match status" value="1"/>
</dbReference>
<keyword evidence="2 5" id="KW-0663">Pyridoxal phosphate</keyword>
<dbReference type="AlphaFoldDB" id="A0A1G7RR36"/>
<comment type="cofactor">
    <cofactor evidence="1 5 6">
        <name>pyridoxal 5'-phosphate</name>
        <dbReference type="ChEBI" id="CHEBI:597326"/>
    </cofactor>
</comment>
<dbReference type="Pfam" id="PF00282">
    <property type="entry name" value="Pyridoxal_deC"/>
    <property type="match status" value="1"/>
</dbReference>
<evidence type="ECO:0000256" key="2">
    <source>
        <dbReference type="ARBA" id="ARBA00022898"/>
    </source>
</evidence>
<dbReference type="InterPro" id="IPR002129">
    <property type="entry name" value="PyrdxlP-dep_de-COase"/>
</dbReference>
<evidence type="ECO:0000256" key="3">
    <source>
        <dbReference type="ARBA" id="ARBA00023239"/>
    </source>
</evidence>
<keyword evidence="9" id="KW-1185">Reference proteome</keyword>
<evidence type="ECO:0000256" key="5">
    <source>
        <dbReference type="PIRSR" id="PIRSR602129-50"/>
    </source>
</evidence>
<dbReference type="InterPro" id="IPR015421">
    <property type="entry name" value="PyrdxlP-dep_Trfase_major"/>
</dbReference>
<dbReference type="SUPFAM" id="SSF53383">
    <property type="entry name" value="PLP-dependent transferases"/>
    <property type="match status" value="1"/>
</dbReference>
<gene>
    <name evidence="8" type="ORF">SAMN05660662_0428</name>
</gene>